<keyword evidence="2" id="KW-0472">Membrane</keyword>
<protein>
    <recommendedName>
        <fullName evidence="3">S-layer family duplication domain-containing protein</fullName>
    </recommendedName>
</protein>
<dbReference type="HOGENOM" id="CLU_115250_0_0_2"/>
<organism evidence="4 5">
    <name type="scientific">Methanococcoides methylutens MM1</name>
    <dbReference type="NCBI Taxonomy" id="1434104"/>
    <lineage>
        <taxon>Archaea</taxon>
        <taxon>Methanobacteriati</taxon>
        <taxon>Methanobacteriota</taxon>
        <taxon>Stenosarchaea group</taxon>
        <taxon>Methanomicrobia</taxon>
        <taxon>Methanosarcinales</taxon>
        <taxon>Methanosarcinaceae</taxon>
        <taxon>Methanococcoides</taxon>
    </lineage>
</organism>
<name>A0A0E3SQY4_METMT</name>
<feature type="transmembrane region" description="Helical" evidence="2">
    <location>
        <begin position="125"/>
        <end position="146"/>
    </location>
</feature>
<evidence type="ECO:0000259" key="3">
    <source>
        <dbReference type="Pfam" id="PF07752"/>
    </source>
</evidence>
<evidence type="ECO:0000256" key="1">
    <source>
        <dbReference type="SAM" id="MobiDB-lite"/>
    </source>
</evidence>
<keyword evidence="2" id="KW-0812">Transmembrane</keyword>
<dbReference type="Proteomes" id="UP000033048">
    <property type="component" value="Chromosome"/>
</dbReference>
<dbReference type="AlphaFoldDB" id="A0A0E3SQY4"/>
<feature type="compositionally biased region" description="Low complexity" evidence="1">
    <location>
        <begin position="104"/>
        <end position="113"/>
    </location>
</feature>
<keyword evidence="2" id="KW-1133">Transmembrane helix</keyword>
<accession>A0A0E3SQY4</accession>
<keyword evidence="5" id="KW-1185">Reference proteome</keyword>
<feature type="region of interest" description="Disordered" evidence="1">
    <location>
        <begin position="95"/>
        <end position="119"/>
    </location>
</feature>
<evidence type="ECO:0000313" key="5">
    <source>
        <dbReference type="Proteomes" id="UP000033048"/>
    </source>
</evidence>
<reference evidence="4 5" key="1">
    <citation type="submission" date="2014-07" db="EMBL/GenBank/DDBJ databases">
        <title>Methanogenic archaea and the global carbon cycle.</title>
        <authorList>
            <person name="Henriksen J.R."/>
            <person name="Luke J."/>
            <person name="Reinhart S."/>
            <person name="Benedict M.N."/>
            <person name="Youngblut N.D."/>
            <person name="Metcalf M.E."/>
            <person name="Whitaker R.J."/>
            <person name="Metcalf W.W."/>
        </authorList>
    </citation>
    <scope>NUCLEOTIDE SEQUENCE [LARGE SCALE GENOMIC DNA]</scope>
    <source>
        <strain evidence="4 5">MM1</strain>
    </source>
</reference>
<proteinExistence type="predicted"/>
<dbReference type="Gene3D" id="2.60.98.40">
    <property type="match status" value="1"/>
</dbReference>
<dbReference type="InterPro" id="IPR006457">
    <property type="entry name" value="S_layer-rel_Mac"/>
</dbReference>
<feature type="domain" description="S-layer family duplication" evidence="3">
    <location>
        <begin position="8"/>
        <end position="91"/>
    </location>
</feature>
<dbReference type="KEGG" id="mmet:MCMEM_0570"/>
<dbReference type="Pfam" id="PF07752">
    <property type="entry name" value="S-layer"/>
    <property type="match status" value="1"/>
</dbReference>
<gene>
    <name evidence="4" type="ORF">MCMEM_0570</name>
</gene>
<dbReference type="STRING" id="1434104.MCMEM_0570"/>
<sequence length="150" mass="16800">MDGTGIFIESGDSWEFSQGYVFVVKDVNEDGGAWVELSLDGALLKDVILQEGDVFVYSRDSKEIFNMTVDTIYYGSDAELVTFKPVYQYRDIALPAPLPDEPENSSNESEVPSIPDDPSDRNIPGFGFLMSLLSLTSIFIFSRFFINKLK</sequence>
<dbReference type="EMBL" id="CP009518">
    <property type="protein sequence ID" value="AKB84623.1"/>
    <property type="molecule type" value="Genomic_DNA"/>
</dbReference>
<evidence type="ECO:0000313" key="4">
    <source>
        <dbReference type="EMBL" id="AKB84623.1"/>
    </source>
</evidence>
<evidence type="ECO:0000256" key="2">
    <source>
        <dbReference type="SAM" id="Phobius"/>
    </source>
</evidence>